<reference evidence="6" key="1">
    <citation type="submission" date="2018-04" db="EMBL/GenBank/DDBJ databases">
        <title>Whole genome sequencing of Hypsizygus marmoreus.</title>
        <authorList>
            <person name="Choi I.-G."/>
            <person name="Min B."/>
            <person name="Kim J.-G."/>
            <person name="Kim S."/>
            <person name="Oh Y.-L."/>
            <person name="Kong W.-S."/>
            <person name="Park H."/>
            <person name="Jeong J."/>
            <person name="Song E.-S."/>
        </authorList>
    </citation>
    <scope>NUCLEOTIDE SEQUENCE [LARGE SCALE GENOMIC DNA]</scope>
    <source>
        <strain evidence="6">51987-8</strain>
    </source>
</reference>
<dbReference type="Pfam" id="PF14737">
    <property type="entry name" value="DUF4470"/>
    <property type="match status" value="1"/>
</dbReference>
<dbReference type="PROSITE" id="PS50865">
    <property type="entry name" value="ZF_MYND_2"/>
    <property type="match status" value="1"/>
</dbReference>
<evidence type="ECO:0000256" key="3">
    <source>
        <dbReference type="ARBA" id="ARBA00022833"/>
    </source>
</evidence>
<dbReference type="InParanoid" id="A0A369J212"/>
<name>A0A369J212_HYPMA</name>
<evidence type="ECO:0000313" key="6">
    <source>
        <dbReference type="EMBL" id="RDB14687.1"/>
    </source>
</evidence>
<evidence type="ECO:0000256" key="2">
    <source>
        <dbReference type="ARBA" id="ARBA00022771"/>
    </source>
</evidence>
<dbReference type="EMBL" id="LUEZ02000096">
    <property type="protein sequence ID" value="RDB14687.1"/>
    <property type="molecule type" value="Genomic_DNA"/>
</dbReference>
<protein>
    <recommendedName>
        <fullName evidence="5">MYND-type domain-containing protein</fullName>
    </recommendedName>
</protein>
<accession>A0A369J212</accession>
<proteinExistence type="predicted"/>
<dbReference type="InterPro" id="IPR027974">
    <property type="entry name" value="DUF4470"/>
</dbReference>
<dbReference type="InterPro" id="IPR002893">
    <property type="entry name" value="Znf_MYND"/>
</dbReference>
<dbReference type="STRING" id="39966.A0A369J212"/>
<evidence type="ECO:0000259" key="5">
    <source>
        <dbReference type="PROSITE" id="PS50865"/>
    </source>
</evidence>
<keyword evidence="3" id="KW-0862">Zinc</keyword>
<evidence type="ECO:0000256" key="4">
    <source>
        <dbReference type="PROSITE-ProRule" id="PRU00134"/>
    </source>
</evidence>
<comment type="caution">
    <text evidence="6">The sequence shown here is derived from an EMBL/GenBank/DDBJ whole genome shotgun (WGS) entry which is preliminary data.</text>
</comment>
<dbReference type="AlphaFoldDB" id="A0A369J212"/>
<keyword evidence="7" id="KW-1185">Reference proteome</keyword>
<evidence type="ECO:0000313" key="7">
    <source>
        <dbReference type="Proteomes" id="UP000076154"/>
    </source>
</evidence>
<keyword evidence="2 4" id="KW-0863">Zinc-finger</keyword>
<dbReference type="OrthoDB" id="5282002at2759"/>
<dbReference type="Proteomes" id="UP000076154">
    <property type="component" value="Unassembled WGS sequence"/>
</dbReference>
<keyword evidence="1" id="KW-0479">Metal-binding</keyword>
<dbReference type="Pfam" id="PF01753">
    <property type="entry name" value="zf-MYND"/>
    <property type="match status" value="1"/>
</dbReference>
<dbReference type="GO" id="GO:0008270">
    <property type="term" value="F:zinc ion binding"/>
    <property type="evidence" value="ECO:0007669"/>
    <property type="project" value="UniProtKB-KW"/>
</dbReference>
<evidence type="ECO:0000256" key="1">
    <source>
        <dbReference type="ARBA" id="ARBA00022723"/>
    </source>
</evidence>
<dbReference type="SUPFAM" id="SSF144232">
    <property type="entry name" value="HIT/MYND zinc finger-like"/>
    <property type="match status" value="1"/>
</dbReference>
<feature type="domain" description="MYND-type" evidence="5">
    <location>
        <begin position="85"/>
        <end position="129"/>
    </location>
</feature>
<dbReference type="Gene3D" id="6.10.140.2220">
    <property type="match status" value="1"/>
</dbReference>
<organism evidence="6 7">
    <name type="scientific">Hypsizygus marmoreus</name>
    <name type="common">White beech mushroom</name>
    <name type="synonym">Agaricus marmoreus</name>
    <dbReference type="NCBI Taxonomy" id="39966"/>
    <lineage>
        <taxon>Eukaryota</taxon>
        <taxon>Fungi</taxon>
        <taxon>Dikarya</taxon>
        <taxon>Basidiomycota</taxon>
        <taxon>Agaricomycotina</taxon>
        <taxon>Agaricomycetes</taxon>
        <taxon>Agaricomycetidae</taxon>
        <taxon>Agaricales</taxon>
        <taxon>Tricholomatineae</taxon>
        <taxon>Lyophyllaceae</taxon>
        <taxon>Hypsizygus</taxon>
    </lineage>
</organism>
<sequence length="666" mass="75372">MDQPNEPFSQLFSPKVIADAEASFRRDMATTNTNLRVLPPDPASQMKSSTFASMAALNDSQSLASFLATMPNTRPRYPPLERLLCANVQPRKYTSCEHPGTLTCSMCKLVSYCSMGCQKAHWSIHKIDCKNKMRSSEWQPSYIIERRLPSFISGTSPTKDFLKSAQEEFNSGLSLWGNMPAMDVINLSENEKDTTKDFSLAFVASGDLRHIVRTVNALPSSYSGKLTIMLNDKMPPTVCRNILILLILGTISDKAMAADIALHFWYSTFMPAEYRLQMSVPLTSFLNHMIGDAAISPYPLGSHAKLFSVLPSEAKKIFMQYISQSFSMDDAQDEYDRVRTAPSREDYRERMYSGLRPSHRVAFHNYRRFGIVLPFGAVNVHFNVPNSSLFSLEGKWLQTDHADPLEGWDIGAIIEAGTAHGAREEDIYGCLYFYLSDQLRLFAERIQQFRISFSVFAFHATNLASLVRSNDLVSYNIPASIHFDRIEVSNILDDNYVGLDGVLKSWAPLLTKSGRATILGYFMNWAILKQPESLVLNASKDVISKLIDRMSKEGKLSPLNTIADGTMPPMNGALSFLMRCPDDMQALYENSQSFLKYLKKQKLDNILRSTHLFRKKTHTIVPHRILAPLGGPENALPEFPDADSWYYYTKLNAYTWTERFVEFTRM</sequence>
<gene>
    <name evidence="6" type="ORF">Hypma_016436</name>
</gene>